<dbReference type="SUPFAM" id="SSF56752">
    <property type="entry name" value="D-aminoacid aminotransferase-like PLP-dependent enzymes"/>
    <property type="match status" value="1"/>
</dbReference>
<keyword evidence="1" id="KW-0032">Aminotransferase</keyword>
<dbReference type="Proteomes" id="UP000078544">
    <property type="component" value="Unassembled WGS sequence"/>
</dbReference>
<dbReference type="InterPro" id="IPR043131">
    <property type="entry name" value="BCAT-like_N"/>
</dbReference>
<dbReference type="STRING" id="1081109.A0A168ENE8"/>
<evidence type="ECO:0000313" key="1">
    <source>
        <dbReference type="EMBL" id="KZZ98986.1"/>
    </source>
</evidence>
<keyword evidence="2" id="KW-1185">Reference proteome</keyword>
<gene>
    <name evidence="1" type="ORF">AAL_02537</name>
</gene>
<dbReference type="EMBL" id="AZGY01000004">
    <property type="protein sequence ID" value="KZZ98986.1"/>
    <property type="molecule type" value="Genomic_DNA"/>
</dbReference>
<dbReference type="Gene3D" id="3.20.10.10">
    <property type="entry name" value="D-amino Acid Aminotransferase, subunit A, domain 2"/>
    <property type="match status" value="1"/>
</dbReference>
<protein>
    <submittedName>
        <fullName evidence="1">Aminotransferase, class IV</fullName>
    </submittedName>
</protein>
<dbReference type="Gene3D" id="3.30.470.10">
    <property type="match status" value="1"/>
</dbReference>
<reference evidence="1 2" key="1">
    <citation type="journal article" date="2016" name="Genome Biol. Evol.">
        <title>Divergent and convergent evolution of fungal pathogenicity.</title>
        <authorList>
            <person name="Shang Y."/>
            <person name="Xiao G."/>
            <person name="Zheng P."/>
            <person name="Cen K."/>
            <person name="Zhan S."/>
            <person name="Wang C."/>
        </authorList>
    </citation>
    <scope>NUCLEOTIDE SEQUENCE [LARGE SCALE GENOMIC DNA]</scope>
    <source>
        <strain evidence="1 2">RCEF 2490</strain>
    </source>
</reference>
<dbReference type="GO" id="GO:0008483">
    <property type="term" value="F:transaminase activity"/>
    <property type="evidence" value="ECO:0007669"/>
    <property type="project" value="UniProtKB-KW"/>
</dbReference>
<dbReference type="InterPro" id="IPR036038">
    <property type="entry name" value="Aminotransferase-like"/>
</dbReference>
<dbReference type="InterPro" id="IPR043132">
    <property type="entry name" value="BCAT-like_C"/>
</dbReference>
<evidence type="ECO:0000313" key="2">
    <source>
        <dbReference type="Proteomes" id="UP000078544"/>
    </source>
</evidence>
<dbReference type="Pfam" id="PF01063">
    <property type="entry name" value="Aminotran_4"/>
    <property type="match status" value="1"/>
</dbReference>
<proteinExistence type="predicted"/>
<accession>A0A168ENE8</accession>
<comment type="caution">
    <text evidence="1">The sequence shown here is derived from an EMBL/GenBank/DDBJ whole genome shotgun (WGS) entry which is preliminary data.</text>
</comment>
<name>A0A168ENE8_9HYPO</name>
<dbReference type="InterPro" id="IPR001544">
    <property type="entry name" value="Aminotrans_IV"/>
</dbReference>
<keyword evidence="1" id="KW-0808">Transferase</keyword>
<dbReference type="AlphaFoldDB" id="A0A168ENE8"/>
<sequence length="277" mass="30591">MAADFSLFTSLRYDPELRQVPSKDIQFAGWNHHNESPLYMLDLHRDRLLRAAVHWKWEKAIKKLSGQAGIKNLTKAAEDAAASAQHGPLRIRIVVTQQGEISGESFNALPQDIVNLFPETFATPGSQPAVDQPQLPPRINCVVDSHGSYRSEHTHFKTTKRAVYDDARSRAGIGAINPADTTEVLIVNSEDDSVMEGSTTTPYFWQGGKWTTPPVSPRFSTHDGSGGNDGTTRRWALERGLAVEEAIKIDQLVEGEECYISNGVSGFRAGVVHLRKT</sequence>
<dbReference type="OrthoDB" id="5288718at2759"/>
<organism evidence="1 2">
    <name type="scientific">Moelleriella libera RCEF 2490</name>
    <dbReference type="NCBI Taxonomy" id="1081109"/>
    <lineage>
        <taxon>Eukaryota</taxon>
        <taxon>Fungi</taxon>
        <taxon>Dikarya</taxon>
        <taxon>Ascomycota</taxon>
        <taxon>Pezizomycotina</taxon>
        <taxon>Sordariomycetes</taxon>
        <taxon>Hypocreomycetidae</taxon>
        <taxon>Hypocreales</taxon>
        <taxon>Clavicipitaceae</taxon>
        <taxon>Moelleriella</taxon>
    </lineage>
</organism>